<feature type="region of interest" description="Disordered" evidence="1">
    <location>
        <begin position="1"/>
        <end position="47"/>
    </location>
</feature>
<gene>
    <name evidence="2" type="ORF">MNOR_LOCUS17970</name>
</gene>
<evidence type="ECO:0000313" key="3">
    <source>
        <dbReference type="Proteomes" id="UP001497623"/>
    </source>
</evidence>
<feature type="compositionally biased region" description="Basic and acidic residues" evidence="1">
    <location>
        <begin position="850"/>
        <end position="862"/>
    </location>
</feature>
<dbReference type="AlphaFoldDB" id="A0AAV2R0K0"/>
<feature type="compositionally biased region" description="Low complexity" evidence="1">
    <location>
        <begin position="210"/>
        <end position="225"/>
    </location>
</feature>
<reference evidence="2 3" key="1">
    <citation type="submission" date="2024-05" db="EMBL/GenBank/DDBJ databases">
        <authorList>
            <person name="Wallberg A."/>
        </authorList>
    </citation>
    <scope>NUCLEOTIDE SEQUENCE [LARGE SCALE GENOMIC DNA]</scope>
</reference>
<keyword evidence="3" id="KW-1185">Reference proteome</keyword>
<feature type="non-terminal residue" evidence="2">
    <location>
        <position position="1"/>
    </location>
</feature>
<name>A0AAV2R0K0_MEGNR</name>
<feature type="compositionally biased region" description="Polar residues" evidence="1">
    <location>
        <begin position="37"/>
        <end position="47"/>
    </location>
</feature>
<evidence type="ECO:0000313" key="2">
    <source>
        <dbReference type="EMBL" id="CAL4105057.1"/>
    </source>
</evidence>
<organism evidence="2 3">
    <name type="scientific">Meganyctiphanes norvegica</name>
    <name type="common">Northern krill</name>
    <name type="synonym">Thysanopoda norvegica</name>
    <dbReference type="NCBI Taxonomy" id="48144"/>
    <lineage>
        <taxon>Eukaryota</taxon>
        <taxon>Metazoa</taxon>
        <taxon>Ecdysozoa</taxon>
        <taxon>Arthropoda</taxon>
        <taxon>Crustacea</taxon>
        <taxon>Multicrustacea</taxon>
        <taxon>Malacostraca</taxon>
        <taxon>Eumalacostraca</taxon>
        <taxon>Eucarida</taxon>
        <taxon>Euphausiacea</taxon>
        <taxon>Euphausiidae</taxon>
        <taxon>Meganyctiphanes</taxon>
    </lineage>
</organism>
<feature type="compositionally biased region" description="Basic and acidic residues" evidence="1">
    <location>
        <begin position="196"/>
        <end position="208"/>
    </location>
</feature>
<feature type="compositionally biased region" description="Low complexity" evidence="1">
    <location>
        <begin position="836"/>
        <end position="845"/>
    </location>
</feature>
<proteinExistence type="predicted"/>
<accession>A0AAV2R0K0</accession>
<dbReference type="Proteomes" id="UP001497623">
    <property type="component" value="Unassembled WGS sequence"/>
</dbReference>
<protein>
    <submittedName>
        <fullName evidence="2">Uncharacterized protein</fullName>
    </submittedName>
</protein>
<feature type="region of interest" description="Disordered" evidence="1">
    <location>
        <begin position="130"/>
        <end position="162"/>
    </location>
</feature>
<feature type="compositionally biased region" description="Low complexity" evidence="1">
    <location>
        <begin position="151"/>
        <end position="162"/>
    </location>
</feature>
<sequence length="903" mass="102715">FTEINHNSSEDELNGLKDKDYTKERFPNIEHSKIDTSSDLTEENTLQNESQNKVSFLLTKRSFGDINMKNKNEFILKRTKRSSVSSEDLSADPRSLNDAFTFLMTPFNNFRNYIRNQMEAIGLIAPAKKEESLEKTEIETENSDENEDNSNNENQDSENTVVENTVVENTVVENTVVDNTRKAETTLEPEVTNINGDKDDIPENDIKTENNSTNVNNKNSTNNNNGLELSPNTYKKYFINNISQVQKLDLTKANDNVVYYISTTPQLDNKNGVKQDMSTVATHINDMDNDSGSAPIVNISGPLPMEYTISSDNNANIKHITQSLMAETYDNQNNNNNKKNQLDSYPINEKVYENLSTFIPKIQGTTSKTKNSENQNDQDLFFSNNLHNIGLGVSPPPMKLITWIVPENAPKSYATEAPLLSRYRTQAPVHTSTRSSLFSNYISKRSKGTTAPLLIIKGPPDQRIYENGQTENVSQATYHTRNILNLDEESESLERAYGNENIVGDNIKKNYFEFISENTYSIQDIASKNKRHKENIILNTQYLEEDENNDEMENVKSETDLEFNKDTERTNNTTLNYENNGLHEEVTSTELNDSTLEDNLIFPKYSDYGNPDYQLLPTPMPLIAPQSYSNHEKNHLKTPETYFNQDDKQTYIEDNLLDYVSDSEIYNKGNMKTHSSFDQDNNQSFYDSSFPLKILGKPTYSYSVSYSTSTSSDSNTNASIIHPLSQYDSPDSSYVPDKETIYDDSNDDVAYTYSTSQDFYDEYTNYFENQENYNDSSLTSIPLSEISTDLYSHVDYEYSSDTEHYSDYYANAPLLESNSSESYSHIENDHLSNTEEFTSSFSPSSVTMADSHETSSENVLDEQHSEAVLSMVSFVHSFLCQESQDFMVCVNCLREKGISAPCS</sequence>
<feature type="region of interest" description="Disordered" evidence="1">
    <location>
        <begin position="192"/>
        <end position="228"/>
    </location>
</feature>
<feature type="compositionally biased region" description="Acidic residues" evidence="1">
    <location>
        <begin position="139"/>
        <end position="150"/>
    </location>
</feature>
<evidence type="ECO:0000256" key="1">
    <source>
        <dbReference type="SAM" id="MobiDB-lite"/>
    </source>
</evidence>
<feature type="region of interest" description="Disordered" evidence="1">
    <location>
        <begin position="836"/>
        <end position="862"/>
    </location>
</feature>
<feature type="region of interest" description="Disordered" evidence="1">
    <location>
        <begin position="707"/>
        <end position="733"/>
    </location>
</feature>
<feature type="compositionally biased region" description="Basic and acidic residues" evidence="1">
    <location>
        <begin position="14"/>
        <end position="36"/>
    </location>
</feature>
<comment type="caution">
    <text evidence="2">The sequence shown here is derived from an EMBL/GenBank/DDBJ whole genome shotgun (WGS) entry which is preliminary data.</text>
</comment>
<dbReference type="EMBL" id="CAXKWB010012637">
    <property type="protein sequence ID" value="CAL4105057.1"/>
    <property type="molecule type" value="Genomic_DNA"/>
</dbReference>